<sequence length="62" mass="7289">MAGADGTLYWESFYTNKSWTINIAFDNLSEINYRELRQWLNAKDMGELIFDEAPYKAYTAKI</sequence>
<dbReference type="Gene3D" id="2.40.30.200">
    <property type="match status" value="1"/>
</dbReference>
<name>A0A8S5PZH1_9CAUD</name>
<dbReference type="EMBL" id="BK015535">
    <property type="protein sequence ID" value="DAE11668.1"/>
    <property type="molecule type" value="Genomic_DNA"/>
</dbReference>
<proteinExistence type="predicted"/>
<reference evidence="1" key="1">
    <citation type="journal article" date="2021" name="Proc. Natl. Acad. Sci. U.S.A.">
        <title>A Catalog of Tens of Thousands of Viruses from Human Metagenomes Reveals Hidden Associations with Chronic Diseases.</title>
        <authorList>
            <person name="Tisza M.J."/>
            <person name="Buck C.B."/>
        </authorList>
    </citation>
    <scope>NUCLEOTIDE SEQUENCE</scope>
    <source>
        <strain evidence="1">Ct2vX3</strain>
    </source>
</reference>
<evidence type="ECO:0000313" key="1">
    <source>
        <dbReference type="EMBL" id="DAE11668.1"/>
    </source>
</evidence>
<protein>
    <submittedName>
        <fullName evidence="1">Tail protein</fullName>
    </submittedName>
</protein>
<accession>A0A8S5PZH1</accession>
<organism evidence="1">
    <name type="scientific">Siphoviridae sp. ct2vX3</name>
    <dbReference type="NCBI Taxonomy" id="2825318"/>
    <lineage>
        <taxon>Viruses</taxon>
        <taxon>Duplodnaviria</taxon>
        <taxon>Heunggongvirae</taxon>
        <taxon>Uroviricota</taxon>
        <taxon>Caudoviricetes</taxon>
    </lineage>
</organism>